<comment type="caution">
    <text evidence="7">The sequence shown here is derived from an EMBL/GenBank/DDBJ whole genome shotgun (WGS) entry which is preliminary data.</text>
</comment>
<dbReference type="SUPFAM" id="SSF48576">
    <property type="entry name" value="Terpenoid synthases"/>
    <property type="match status" value="1"/>
</dbReference>
<dbReference type="PROSITE" id="PS00723">
    <property type="entry name" value="POLYPRENYL_SYNTHASE_1"/>
    <property type="match status" value="1"/>
</dbReference>
<dbReference type="PANTHER" id="PTHR12001:SF69">
    <property type="entry name" value="ALL TRANS-POLYPRENYL-DIPHOSPHATE SYNTHASE PDSS1"/>
    <property type="match status" value="1"/>
</dbReference>
<proteinExistence type="inferred from homology"/>
<evidence type="ECO:0000256" key="3">
    <source>
        <dbReference type="ARBA" id="ARBA00022679"/>
    </source>
</evidence>
<dbReference type="Pfam" id="PF00348">
    <property type="entry name" value="polyprenyl_synt"/>
    <property type="match status" value="1"/>
</dbReference>
<dbReference type="EMBL" id="JAANXN010000001">
    <property type="protein sequence ID" value="MDF8370124.1"/>
    <property type="molecule type" value="Genomic_DNA"/>
</dbReference>
<keyword evidence="4" id="KW-0479">Metal-binding</keyword>
<evidence type="ECO:0000256" key="6">
    <source>
        <dbReference type="RuleBase" id="RU004466"/>
    </source>
</evidence>
<evidence type="ECO:0000313" key="7">
    <source>
        <dbReference type="EMBL" id="MDF8370124.1"/>
    </source>
</evidence>
<organism evidence="7 8">
    <name type="scientific">Weissella paramesenteroides</name>
    <name type="common">Leuconostoc paramesenteroides</name>
    <dbReference type="NCBI Taxonomy" id="1249"/>
    <lineage>
        <taxon>Bacteria</taxon>
        <taxon>Bacillati</taxon>
        <taxon>Bacillota</taxon>
        <taxon>Bacilli</taxon>
        <taxon>Lactobacillales</taxon>
        <taxon>Lactobacillaceae</taxon>
        <taxon>Weissella</taxon>
    </lineage>
</organism>
<keyword evidence="3 6" id="KW-0808">Transferase</keyword>
<evidence type="ECO:0000256" key="1">
    <source>
        <dbReference type="ARBA" id="ARBA00001946"/>
    </source>
</evidence>
<name>A0A5M9ESG0_WEIPA</name>
<evidence type="ECO:0000256" key="5">
    <source>
        <dbReference type="ARBA" id="ARBA00022842"/>
    </source>
</evidence>
<dbReference type="InterPro" id="IPR000092">
    <property type="entry name" value="Polyprenyl_synt"/>
</dbReference>
<dbReference type="InterPro" id="IPR008949">
    <property type="entry name" value="Isoprenoid_synthase_dom_sf"/>
</dbReference>
<dbReference type="GO" id="GO:0004659">
    <property type="term" value="F:prenyltransferase activity"/>
    <property type="evidence" value="ECO:0007669"/>
    <property type="project" value="InterPro"/>
</dbReference>
<evidence type="ECO:0000256" key="2">
    <source>
        <dbReference type="ARBA" id="ARBA00006706"/>
    </source>
</evidence>
<dbReference type="AlphaFoldDB" id="A0A5M9ESG0"/>
<accession>A0A5M9ESG0</accession>
<comment type="cofactor">
    <cofactor evidence="1">
        <name>Mg(2+)</name>
        <dbReference type="ChEBI" id="CHEBI:18420"/>
    </cofactor>
</comment>
<dbReference type="Gene3D" id="1.10.600.10">
    <property type="entry name" value="Farnesyl Diphosphate Synthase"/>
    <property type="match status" value="1"/>
</dbReference>
<keyword evidence="5" id="KW-0460">Magnesium</keyword>
<dbReference type="CDD" id="cd00685">
    <property type="entry name" value="Trans_IPPS_HT"/>
    <property type="match status" value="1"/>
</dbReference>
<dbReference type="SFLD" id="SFLDS00005">
    <property type="entry name" value="Isoprenoid_Synthase_Type_I"/>
    <property type="match status" value="1"/>
</dbReference>
<dbReference type="InterPro" id="IPR033749">
    <property type="entry name" value="Polyprenyl_synt_CS"/>
</dbReference>
<evidence type="ECO:0000313" key="8">
    <source>
        <dbReference type="Proteomes" id="UP001215461"/>
    </source>
</evidence>
<protein>
    <submittedName>
        <fullName evidence="7">Polyprenyl synthetase family protein</fullName>
    </submittedName>
</protein>
<reference evidence="7 8" key="1">
    <citation type="submission" date="2020-03" db="EMBL/GenBank/DDBJ databases">
        <title>Comparative genomics of Weissella paramesenteroides.</title>
        <authorList>
            <person name="Kant R."/>
            <person name="Takala T."/>
            <person name="Saris P."/>
        </authorList>
    </citation>
    <scope>NUCLEOTIDE SEQUENCE [LARGE SCALE GENOMIC DNA]</scope>
    <source>
        <strain evidence="7 8">SJ27-4</strain>
    </source>
</reference>
<dbReference type="Proteomes" id="UP001215461">
    <property type="component" value="Unassembled WGS sequence"/>
</dbReference>
<sequence length="342" mass="38090">MLYNIVDLRNSKLMKQSLTQIHAMWEKFPTVQQELQDVLFIIQNSLQANDKEVEQALLDMFRAGGKMLRPAFAIIIGQFYPGNTSNLKHIAAAVEMLHTATLIHDDIIDDSPERRHAPSIQSKFGKDIAAYAGDYLFAATFKTLAYHTDDMTLVRQATKLLEDILTGELTQRTNHYDRHMTLADYKEQIAGKTAALFVLSAQLGAANGDAPEEFVDLVTEFAFNVGMAFQILDDILDYQSTKTDLGKPTLQDVREGVYSAPLIIAMQDKAEIQNLLAKKDRISNDESIQLRDLVIASGAVDEATSLASEYTEKALDYLSQLPDGEAKDTLITISEALLERAN</sequence>
<comment type="similarity">
    <text evidence="2 6">Belongs to the FPP/GGPP synthase family.</text>
</comment>
<gene>
    <name evidence="7" type="ORF">G9403_00375</name>
</gene>
<evidence type="ECO:0000256" key="4">
    <source>
        <dbReference type="ARBA" id="ARBA00022723"/>
    </source>
</evidence>
<dbReference type="PROSITE" id="PS00444">
    <property type="entry name" value="POLYPRENYL_SYNTHASE_2"/>
    <property type="match status" value="1"/>
</dbReference>
<dbReference type="GO" id="GO:0008299">
    <property type="term" value="P:isoprenoid biosynthetic process"/>
    <property type="evidence" value="ECO:0007669"/>
    <property type="project" value="InterPro"/>
</dbReference>
<dbReference type="PANTHER" id="PTHR12001">
    <property type="entry name" value="GERANYLGERANYL PYROPHOSPHATE SYNTHASE"/>
    <property type="match status" value="1"/>
</dbReference>
<dbReference type="GO" id="GO:0046872">
    <property type="term" value="F:metal ion binding"/>
    <property type="evidence" value="ECO:0007669"/>
    <property type="project" value="UniProtKB-KW"/>
</dbReference>